<dbReference type="EC" id="3.1.-.-" evidence="1"/>
<name>A0A132C237_9RHOB</name>
<gene>
    <name evidence="1" type="primary">yhaV_1</name>
    <name evidence="1" type="ORF">TRIHO_05750</name>
</gene>
<proteinExistence type="predicted"/>
<dbReference type="RefSeq" id="WP_068240240.1">
    <property type="nucleotide sequence ID" value="NZ_LPUY01000012.1"/>
</dbReference>
<accession>A0A132C237</accession>
<organism evidence="1 2">
    <name type="scientific">Tritonibacter horizontis</name>
    <dbReference type="NCBI Taxonomy" id="1768241"/>
    <lineage>
        <taxon>Bacteria</taxon>
        <taxon>Pseudomonadati</taxon>
        <taxon>Pseudomonadota</taxon>
        <taxon>Alphaproteobacteria</taxon>
        <taxon>Rhodobacterales</taxon>
        <taxon>Paracoccaceae</taxon>
        <taxon>Tritonibacter</taxon>
    </lineage>
</organism>
<dbReference type="InterPro" id="IPR021679">
    <property type="entry name" value="Toxin_endonuclease_YhaV"/>
</dbReference>
<dbReference type="AlphaFoldDB" id="A0A132C237"/>
<dbReference type="EMBL" id="LPUY01000012">
    <property type="protein sequence ID" value="KUP94649.1"/>
    <property type="molecule type" value="Genomic_DNA"/>
</dbReference>
<comment type="caution">
    <text evidence="1">The sequence shown here is derived from an EMBL/GenBank/DDBJ whole genome shotgun (WGS) entry which is preliminary data.</text>
</comment>
<keyword evidence="1" id="KW-0378">Hydrolase</keyword>
<dbReference type="Pfam" id="PF11663">
    <property type="entry name" value="Toxin_YhaV"/>
    <property type="match status" value="1"/>
</dbReference>
<keyword evidence="2" id="KW-1185">Reference proteome</keyword>
<dbReference type="GO" id="GO:0004540">
    <property type="term" value="F:RNA nuclease activity"/>
    <property type="evidence" value="ECO:0007669"/>
    <property type="project" value="InterPro"/>
</dbReference>
<reference evidence="1 2" key="1">
    <citation type="submission" date="2015-12" db="EMBL/GenBank/DDBJ databases">
        <title>Genome sequence of the marine Rhodobacteraceae strain O3.65, Candidatus Tritonibacter horizontis.</title>
        <authorList>
            <person name="Poehlein A."/>
            <person name="Giebel H.A."/>
            <person name="Voget S."/>
            <person name="Brinkhoff T."/>
        </authorList>
    </citation>
    <scope>NUCLEOTIDE SEQUENCE [LARGE SCALE GENOMIC DNA]</scope>
    <source>
        <strain evidence="1 2">O3.65</strain>
    </source>
</reference>
<dbReference type="GO" id="GO:0110001">
    <property type="term" value="C:toxin-antitoxin complex"/>
    <property type="evidence" value="ECO:0007669"/>
    <property type="project" value="InterPro"/>
</dbReference>
<dbReference type="Proteomes" id="UP000068382">
    <property type="component" value="Unassembled WGS sequence"/>
</dbReference>
<protein>
    <submittedName>
        <fullName evidence="1">Toxin YhaV</fullName>
        <ecNumber evidence="1">3.1.-.-</ecNumber>
    </submittedName>
</protein>
<dbReference type="GO" id="GO:0016787">
    <property type="term" value="F:hydrolase activity"/>
    <property type="evidence" value="ECO:0007669"/>
    <property type="project" value="UniProtKB-KW"/>
</dbReference>
<sequence>MTGDPAPTPASLVVNGWSIYGHPLFLDQFEGLTLEVEARKVRDPKTWRNKNCTKRLAGLFKLVTEAIPADPGAATFRQGGTLGDHRKHWFRAKFFQQYQLFYRFNSGAKVIVIAWALPEQKQPGLCGARAGAIRWSPPFACHRAHGGKGYSDRIQIRVTIQSRRPMPISAVAIPY</sequence>
<evidence type="ECO:0000313" key="2">
    <source>
        <dbReference type="Proteomes" id="UP000068382"/>
    </source>
</evidence>
<evidence type="ECO:0000313" key="1">
    <source>
        <dbReference type="EMBL" id="KUP94649.1"/>
    </source>
</evidence>